<comment type="pathway">
    <text evidence="2">Lipid metabolism.</text>
</comment>
<accession>A0A167WDN1</accession>
<keyword evidence="5 14" id="KW-0808">Transferase</keyword>
<dbReference type="EC" id="2.3.1.20" evidence="4"/>
<feature type="region of interest" description="Disordered" evidence="12">
    <location>
        <begin position="1"/>
        <end position="75"/>
    </location>
</feature>
<feature type="compositionally biased region" description="Low complexity" evidence="12">
    <location>
        <begin position="34"/>
        <end position="58"/>
    </location>
</feature>
<dbReference type="PANTHER" id="PTHR10408">
    <property type="entry name" value="STEROL O-ACYLTRANSFERASE"/>
    <property type="match status" value="1"/>
</dbReference>
<evidence type="ECO:0000256" key="2">
    <source>
        <dbReference type="ARBA" id="ARBA00005189"/>
    </source>
</evidence>
<dbReference type="Proteomes" id="UP000242877">
    <property type="component" value="Unassembled WGS sequence"/>
</dbReference>
<feature type="transmembrane region" description="Helical" evidence="13">
    <location>
        <begin position="407"/>
        <end position="426"/>
    </location>
</feature>
<comment type="caution">
    <text evidence="14">The sequence shown here is derived from an EMBL/GenBank/DDBJ whole genome shotgun (WGS) entry which is preliminary data.</text>
</comment>
<dbReference type="GO" id="GO:0004144">
    <property type="term" value="F:diacylglycerol O-acyltransferase activity"/>
    <property type="evidence" value="ECO:0007669"/>
    <property type="project" value="UniProtKB-EC"/>
</dbReference>
<keyword evidence="7" id="KW-0256">Endoplasmic reticulum</keyword>
<evidence type="ECO:0000313" key="14">
    <source>
        <dbReference type="EMBL" id="KZZ88711.1"/>
    </source>
</evidence>
<feature type="transmembrane region" description="Helical" evidence="13">
    <location>
        <begin position="358"/>
        <end position="377"/>
    </location>
</feature>
<evidence type="ECO:0000256" key="12">
    <source>
        <dbReference type="SAM" id="MobiDB-lite"/>
    </source>
</evidence>
<comment type="subcellular location">
    <subcellularLocation>
        <location evidence="1">Endoplasmic reticulum membrane</location>
        <topology evidence="1">Multi-pass membrane protein</topology>
    </subcellularLocation>
</comment>
<dbReference type="AlphaFoldDB" id="A0A167WDN1"/>
<evidence type="ECO:0000256" key="5">
    <source>
        <dbReference type="ARBA" id="ARBA00022679"/>
    </source>
</evidence>
<organism evidence="14 15">
    <name type="scientific">Ascosphaera apis ARSEF 7405</name>
    <dbReference type="NCBI Taxonomy" id="392613"/>
    <lineage>
        <taxon>Eukaryota</taxon>
        <taxon>Fungi</taxon>
        <taxon>Dikarya</taxon>
        <taxon>Ascomycota</taxon>
        <taxon>Pezizomycotina</taxon>
        <taxon>Eurotiomycetes</taxon>
        <taxon>Eurotiomycetidae</taxon>
        <taxon>Onygenales</taxon>
        <taxon>Ascosphaeraceae</taxon>
        <taxon>Ascosphaera</taxon>
    </lineage>
</organism>
<reference evidence="14 15" key="1">
    <citation type="journal article" date="2016" name="Genome Biol. Evol.">
        <title>Divergent and convergent evolution of fungal pathogenicity.</title>
        <authorList>
            <person name="Shang Y."/>
            <person name="Xiao G."/>
            <person name="Zheng P."/>
            <person name="Cen K."/>
            <person name="Zhan S."/>
            <person name="Wang C."/>
        </authorList>
    </citation>
    <scope>NUCLEOTIDE SEQUENCE [LARGE SCALE GENOMIC DNA]</scope>
    <source>
        <strain evidence="14 15">ARSEF 7405</strain>
    </source>
</reference>
<keyword evidence="10 14" id="KW-0012">Acyltransferase</keyword>
<dbReference type="InterPro" id="IPR014371">
    <property type="entry name" value="Oat_ACAT_DAG_ARE"/>
</dbReference>
<dbReference type="VEuPathDB" id="FungiDB:AAP_04809"/>
<feature type="transmembrane region" description="Helical" evidence="13">
    <location>
        <begin position="533"/>
        <end position="558"/>
    </location>
</feature>
<feature type="transmembrane region" description="Helical" evidence="13">
    <location>
        <begin position="479"/>
        <end position="496"/>
    </location>
</feature>
<dbReference type="GO" id="GO:0019432">
    <property type="term" value="P:triglyceride biosynthetic process"/>
    <property type="evidence" value="ECO:0007669"/>
    <property type="project" value="TreeGrafter"/>
</dbReference>
<evidence type="ECO:0000256" key="1">
    <source>
        <dbReference type="ARBA" id="ARBA00004477"/>
    </source>
</evidence>
<gene>
    <name evidence="14" type="ORF">AAP_04809</name>
</gene>
<keyword evidence="6 13" id="KW-0812">Transmembrane</keyword>
<evidence type="ECO:0000256" key="6">
    <source>
        <dbReference type="ARBA" id="ARBA00022692"/>
    </source>
</evidence>
<feature type="transmembrane region" description="Helical" evidence="13">
    <location>
        <begin position="185"/>
        <end position="206"/>
    </location>
</feature>
<keyword evidence="8 13" id="KW-1133">Transmembrane helix</keyword>
<dbReference type="OrthoDB" id="10039049at2759"/>
<evidence type="ECO:0000256" key="7">
    <source>
        <dbReference type="ARBA" id="ARBA00022824"/>
    </source>
</evidence>
<protein>
    <recommendedName>
        <fullName evidence="4">diacylglycerol O-acyltransferase</fullName>
        <ecNumber evidence="4">2.3.1.20</ecNumber>
    </recommendedName>
</protein>
<keyword evidence="15" id="KW-1185">Reference proteome</keyword>
<comment type="function">
    <text evidence="11">Sterol O-acyltransferase that catalyzes the formation of stery esters.</text>
</comment>
<evidence type="ECO:0000256" key="8">
    <source>
        <dbReference type="ARBA" id="ARBA00022989"/>
    </source>
</evidence>
<dbReference type="PANTHER" id="PTHR10408:SF7">
    <property type="entry name" value="DIACYLGLYCEROL O-ACYLTRANSFERASE 1"/>
    <property type="match status" value="1"/>
</dbReference>
<evidence type="ECO:0000256" key="13">
    <source>
        <dbReference type="SAM" id="Phobius"/>
    </source>
</evidence>
<comment type="similarity">
    <text evidence="3">Belongs to the membrane-bound acyltransferase family. Sterol o-acyltransferase subfamily.</text>
</comment>
<evidence type="ECO:0000256" key="4">
    <source>
        <dbReference type="ARBA" id="ARBA00013244"/>
    </source>
</evidence>
<feature type="transmembrane region" description="Helical" evidence="13">
    <location>
        <begin position="239"/>
        <end position="265"/>
    </location>
</feature>
<evidence type="ECO:0000313" key="15">
    <source>
        <dbReference type="Proteomes" id="UP000242877"/>
    </source>
</evidence>
<evidence type="ECO:0000256" key="10">
    <source>
        <dbReference type="ARBA" id="ARBA00023315"/>
    </source>
</evidence>
<evidence type="ECO:0000256" key="9">
    <source>
        <dbReference type="ARBA" id="ARBA00023136"/>
    </source>
</evidence>
<sequence>MDGLVSSSADALDAGHRIPHFDGPVSVSNREEGSPSSSSADSSSTSPTTAPDTAAAAVPAPPPCSAPQSVSSVPLSDIKEASEDNVEFLGKREVKEKEGKEKEKSAAYIKPKPYRSSKYRHVAAYHTKSRDSCLSRETDESPSFIGFRNLMVLVLVCMNLRLVIENFMKYGVLICIRCHDYRKQDIQLGLLLFALVPCHLFVAYLIELIATQQVKGAIGRRKKDESTTKENDEQLAFKITWICVAVAHTINASLCLGVTTYVVYYHIHHPTIGTMCEVQGIIVWLKNCSYAFTNRDLRHAALYPSASSPLPEIYKDCPYPKNITVRNLCYFWLAPTLVYQPVYPRTSKIRWSFVAKRVVEMVGLGIFIWLMSAQYAIPALLNSVDKLAMFNIPLIAERIMKFSTISLVIWLCGFFAIFQSFLNALAEVTRFADRSFYDDWWNSPSVGAYWRTWNKPIYLFMKRHIYSPLMGRGWSPKTASLMVFFFSAVMHEVLVGVPTHNIIGVAFMGMMLQLPLMAATQPLEKMQGHYGKVIGNCIFWVSFCLVGQPLGALLYFFAWQAKYGSQSKVNVSNTLMASGAPEQPAIGAWLWPMNK</sequence>
<evidence type="ECO:0000256" key="11">
    <source>
        <dbReference type="ARBA" id="ARBA00023568"/>
    </source>
</evidence>
<dbReference type="InterPro" id="IPR004299">
    <property type="entry name" value="MBOAT_fam"/>
</dbReference>
<proteinExistence type="inferred from homology"/>
<evidence type="ECO:0000256" key="3">
    <source>
        <dbReference type="ARBA" id="ARBA00009010"/>
    </source>
</evidence>
<dbReference type="GO" id="GO:0005789">
    <property type="term" value="C:endoplasmic reticulum membrane"/>
    <property type="evidence" value="ECO:0007669"/>
    <property type="project" value="UniProtKB-SubCell"/>
</dbReference>
<keyword evidence="9 13" id="KW-0472">Membrane</keyword>
<dbReference type="Pfam" id="PF03062">
    <property type="entry name" value="MBOAT"/>
    <property type="match status" value="1"/>
</dbReference>
<dbReference type="EMBL" id="AZGZ01000024">
    <property type="protein sequence ID" value="KZZ88711.1"/>
    <property type="molecule type" value="Genomic_DNA"/>
</dbReference>
<feature type="transmembrane region" description="Helical" evidence="13">
    <location>
        <begin position="145"/>
        <end position="164"/>
    </location>
</feature>
<name>A0A167WDN1_9EURO</name>